<proteinExistence type="predicted"/>
<dbReference type="AlphaFoldDB" id="L5JX01"/>
<organism evidence="2 3">
    <name type="scientific">Pteropus alecto</name>
    <name type="common">Black flying fox</name>
    <dbReference type="NCBI Taxonomy" id="9402"/>
    <lineage>
        <taxon>Eukaryota</taxon>
        <taxon>Metazoa</taxon>
        <taxon>Chordata</taxon>
        <taxon>Craniata</taxon>
        <taxon>Vertebrata</taxon>
        <taxon>Euteleostomi</taxon>
        <taxon>Mammalia</taxon>
        <taxon>Eutheria</taxon>
        <taxon>Laurasiatheria</taxon>
        <taxon>Chiroptera</taxon>
        <taxon>Yinpterochiroptera</taxon>
        <taxon>Pteropodoidea</taxon>
        <taxon>Pteropodidae</taxon>
        <taxon>Pteropodinae</taxon>
        <taxon>Pteropus</taxon>
    </lineage>
</organism>
<protein>
    <submittedName>
        <fullName evidence="2">Uncharacterized protein</fullName>
    </submittedName>
</protein>
<dbReference type="EMBL" id="KB031072">
    <property type="protein sequence ID" value="ELK03959.1"/>
    <property type="molecule type" value="Genomic_DNA"/>
</dbReference>
<dbReference type="InParanoid" id="L5JX01"/>
<keyword evidence="3" id="KW-1185">Reference proteome</keyword>
<feature type="region of interest" description="Disordered" evidence="1">
    <location>
        <begin position="55"/>
        <end position="87"/>
    </location>
</feature>
<dbReference type="Proteomes" id="UP000010552">
    <property type="component" value="Unassembled WGS sequence"/>
</dbReference>
<evidence type="ECO:0000313" key="3">
    <source>
        <dbReference type="Proteomes" id="UP000010552"/>
    </source>
</evidence>
<reference evidence="3" key="1">
    <citation type="journal article" date="2013" name="Science">
        <title>Comparative analysis of bat genomes provides insight into the evolution of flight and immunity.</title>
        <authorList>
            <person name="Zhang G."/>
            <person name="Cowled C."/>
            <person name="Shi Z."/>
            <person name="Huang Z."/>
            <person name="Bishop-Lilly K.A."/>
            <person name="Fang X."/>
            <person name="Wynne J.W."/>
            <person name="Xiong Z."/>
            <person name="Baker M.L."/>
            <person name="Zhao W."/>
            <person name="Tachedjian M."/>
            <person name="Zhu Y."/>
            <person name="Zhou P."/>
            <person name="Jiang X."/>
            <person name="Ng J."/>
            <person name="Yang L."/>
            <person name="Wu L."/>
            <person name="Xiao J."/>
            <person name="Feng Y."/>
            <person name="Chen Y."/>
            <person name="Sun X."/>
            <person name="Zhang Y."/>
            <person name="Marsh G.A."/>
            <person name="Crameri G."/>
            <person name="Broder C.C."/>
            <person name="Frey K.G."/>
            <person name="Wang L.F."/>
            <person name="Wang J."/>
        </authorList>
    </citation>
    <scope>NUCLEOTIDE SEQUENCE [LARGE SCALE GENOMIC DNA]</scope>
</reference>
<evidence type="ECO:0000256" key="1">
    <source>
        <dbReference type="SAM" id="MobiDB-lite"/>
    </source>
</evidence>
<name>L5JX01_PTEAL</name>
<sequence>MGASLLLIPAPKYPSERTPVTFLRERRDTYKSPAPLFSRVESWLFHPRFQRSHLPTSRLTSLDSRHQQAPEAEPQAAGSTDPGNRIPVLGDGACAALRWA</sequence>
<gene>
    <name evidence="2" type="ORF">PAL_GLEAN10024061</name>
</gene>
<evidence type="ECO:0000313" key="2">
    <source>
        <dbReference type="EMBL" id="ELK03959.1"/>
    </source>
</evidence>
<accession>L5JX01</accession>